<name>A0AB33K902_9ACTN</name>
<evidence type="ECO:0000256" key="1">
    <source>
        <dbReference type="SAM" id="MobiDB-lite"/>
    </source>
</evidence>
<keyword evidence="2" id="KW-0812">Transmembrane</keyword>
<dbReference type="AlphaFoldDB" id="A0AB33K902"/>
<keyword evidence="2" id="KW-1133">Transmembrane helix</keyword>
<proteinExistence type="predicted"/>
<feature type="transmembrane region" description="Helical" evidence="2">
    <location>
        <begin position="104"/>
        <end position="125"/>
    </location>
</feature>
<feature type="region of interest" description="Disordered" evidence="1">
    <location>
        <begin position="1"/>
        <end position="33"/>
    </location>
</feature>
<organism evidence="3">
    <name type="scientific">Kitasatospora sp. CMC57</name>
    <dbReference type="NCBI Taxonomy" id="3231513"/>
    <lineage>
        <taxon>Bacteria</taxon>
        <taxon>Bacillati</taxon>
        <taxon>Actinomycetota</taxon>
        <taxon>Actinomycetes</taxon>
        <taxon>Kitasatosporales</taxon>
        <taxon>Streptomycetaceae</taxon>
        <taxon>Kitasatospora</taxon>
    </lineage>
</organism>
<evidence type="ECO:0008006" key="4">
    <source>
        <dbReference type="Google" id="ProtNLM"/>
    </source>
</evidence>
<accession>A0AB33K902</accession>
<gene>
    <name evidence="3" type="ORF">KCMC57_42430</name>
</gene>
<feature type="transmembrane region" description="Helical" evidence="2">
    <location>
        <begin position="195"/>
        <end position="215"/>
    </location>
</feature>
<evidence type="ECO:0000313" key="3">
    <source>
        <dbReference type="EMBL" id="BFP47875.1"/>
    </source>
</evidence>
<dbReference type="EMBL" id="AP035881">
    <property type="protein sequence ID" value="BFP47875.1"/>
    <property type="molecule type" value="Genomic_DNA"/>
</dbReference>
<dbReference type="NCBIfam" id="NF041646">
    <property type="entry name" value="VC0807_fam"/>
    <property type="match status" value="1"/>
</dbReference>
<feature type="transmembrane region" description="Helical" evidence="2">
    <location>
        <begin position="137"/>
        <end position="157"/>
    </location>
</feature>
<sequence>MALTTSTRTTGVRTIGAQASGAQASGGQNDRSALAGAVTTEPRGTGVDPRIAALAPLAVDVALPLAVYFAAHSLFGLSLVTALGLGSAVPAVRTVASLVRRRPVNALALLMLAVNMVGIALSAVAGDARLMIAKDGAVSSVIGGAIVISALLGRPVMSAGLRPFLVQNKADREAAWLRLSAGDAAFRRNERNFSLVWGTALLIECAAKVVGAYTFPVETMVWLGPVMLAAAITCGIAVGNLIAGRMAERLAAETV</sequence>
<protein>
    <recommendedName>
        <fullName evidence="4">DUF3159 domain-containing protein</fullName>
    </recommendedName>
</protein>
<feature type="transmembrane region" description="Helical" evidence="2">
    <location>
        <begin position="65"/>
        <end position="92"/>
    </location>
</feature>
<feature type="transmembrane region" description="Helical" evidence="2">
    <location>
        <begin position="221"/>
        <end position="243"/>
    </location>
</feature>
<evidence type="ECO:0000256" key="2">
    <source>
        <dbReference type="SAM" id="Phobius"/>
    </source>
</evidence>
<reference evidence="3" key="1">
    <citation type="submission" date="2024-07" db="EMBL/GenBank/DDBJ databases">
        <title>Complete genome sequences of cellulolytic bacteria, Kitasatospora sp. CMC57 and Streptomyces sp. CMC78, isolated from Japanese agricultural soil.</title>
        <authorList>
            <person name="Hashimoto T."/>
            <person name="Ito M."/>
            <person name="Iwamoto M."/>
            <person name="Fukahori D."/>
            <person name="Shoda T."/>
            <person name="Sakoda M."/>
            <person name="Morohoshi T."/>
            <person name="Mitsuboshi M."/>
            <person name="Nishizawa T."/>
        </authorList>
    </citation>
    <scope>NUCLEOTIDE SEQUENCE</scope>
    <source>
        <strain evidence="3">CMC57</strain>
    </source>
</reference>
<feature type="compositionally biased region" description="Low complexity" evidence="1">
    <location>
        <begin position="1"/>
        <end position="28"/>
    </location>
</feature>
<dbReference type="RefSeq" id="WP_407990155.1">
    <property type="nucleotide sequence ID" value="NZ_AP035881.2"/>
</dbReference>
<keyword evidence="2" id="KW-0472">Membrane</keyword>